<accession>A0AAD8KFH2</accession>
<evidence type="ECO:0000313" key="2">
    <source>
        <dbReference type="EMBL" id="KAK1418630.1"/>
    </source>
</evidence>
<comment type="caution">
    <text evidence="2">The sequence shown here is derived from an EMBL/GenBank/DDBJ whole genome shotgun (WGS) entry which is preliminary data.</text>
</comment>
<feature type="chain" id="PRO_5042219357" evidence="1">
    <location>
        <begin position="25"/>
        <end position="262"/>
    </location>
</feature>
<organism evidence="2 3">
    <name type="scientific">Tagetes erecta</name>
    <name type="common">African marigold</name>
    <dbReference type="NCBI Taxonomy" id="13708"/>
    <lineage>
        <taxon>Eukaryota</taxon>
        <taxon>Viridiplantae</taxon>
        <taxon>Streptophyta</taxon>
        <taxon>Embryophyta</taxon>
        <taxon>Tracheophyta</taxon>
        <taxon>Spermatophyta</taxon>
        <taxon>Magnoliopsida</taxon>
        <taxon>eudicotyledons</taxon>
        <taxon>Gunneridae</taxon>
        <taxon>Pentapetalae</taxon>
        <taxon>asterids</taxon>
        <taxon>campanulids</taxon>
        <taxon>Asterales</taxon>
        <taxon>Asteraceae</taxon>
        <taxon>Asteroideae</taxon>
        <taxon>Heliantheae alliance</taxon>
        <taxon>Tageteae</taxon>
        <taxon>Tagetes</taxon>
    </lineage>
</organism>
<name>A0AAD8KFH2_TARER</name>
<protein>
    <submittedName>
        <fullName evidence="2">Uncharacterized protein</fullName>
    </submittedName>
</protein>
<reference evidence="2" key="1">
    <citation type="journal article" date="2023" name="bioRxiv">
        <title>Improved chromosome-level genome assembly for marigold (Tagetes erecta).</title>
        <authorList>
            <person name="Jiang F."/>
            <person name="Yuan L."/>
            <person name="Wang S."/>
            <person name="Wang H."/>
            <person name="Xu D."/>
            <person name="Wang A."/>
            <person name="Fan W."/>
        </authorList>
    </citation>
    <scope>NUCLEOTIDE SEQUENCE</scope>
    <source>
        <strain evidence="2">WSJ</strain>
        <tissue evidence="2">Leaf</tissue>
    </source>
</reference>
<dbReference type="AlphaFoldDB" id="A0AAD8KFH2"/>
<dbReference type="EMBL" id="JAUHHV010000007">
    <property type="protein sequence ID" value="KAK1418630.1"/>
    <property type="molecule type" value="Genomic_DNA"/>
</dbReference>
<feature type="signal peptide" evidence="1">
    <location>
        <begin position="1"/>
        <end position="24"/>
    </location>
</feature>
<gene>
    <name evidence="2" type="ORF">QVD17_27775</name>
</gene>
<keyword evidence="3" id="KW-1185">Reference proteome</keyword>
<proteinExistence type="predicted"/>
<dbReference type="Proteomes" id="UP001229421">
    <property type="component" value="Unassembled WGS sequence"/>
</dbReference>
<sequence>MRAFGNGTTFAILAWFSVLHSCRSRGHHIMLITIPRSRYLSKQKTILRSRKNASLSKQKLLRSSNSAVEIEPVKPAKEVEISNNLSYPDTPSSGCMDLGSVSNRGLRRSARLSLNPRLSSNTVESLDTPGIIEGNADKKSESTVKVQRVSCLDFGEVCVELEKDGGVGSECLRLRSGKKLLKREADDLVLDGICLLTGIERTHKTMRAFGNGTTFAILARFSELHSYSPKISYNTLSEQCMNLSLLSLKQTNLCRSRSRNAA</sequence>
<evidence type="ECO:0000313" key="3">
    <source>
        <dbReference type="Proteomes" id="UP001229421"/>
    </source>
</evidence>
<keyword evidence="1" id="KW-0732">Signal</keyword>
<evidence type="ECO:0000256" key="1">
    <source>
        <dbReference type="SAM" id="SignalP"/>
    </source>
</evidence>